<evidence type="ECO:0000256" key="4">
    <source>
        <dbReference type="ARBA" id="ARBA00022755"/>
    </source>
</evidence>
<evidence type="ECO:0000256" key="3">
    <source>
        <dbReference type="ARBA" id="ARBA00022679"/>
    </source>
</evidence>
<dbReference type="PANTHER" id="PTHR43369">
    <property type="entry name" value="PHOSPHORIBOSYLGLYCINAMIDE FORMYLTRANSFERASE"/>
    <property type="match status" value="1"/>
</dbReference>
<dbReference type="PANTHER" id="PTHR43369:SF2">
    <property type="entry name" value="PHOSPHORIBOSYLGLYCINAMIDE FORMYLTRANSFERASE"/>
    <property type="match status" value="1"/>
</dbReference>
<dbReference type="GO" id="GO:0006189">
    <property type="term" value="P:'de novo' IMP biosynthetic process"/>
    <property type="evidence" value="ECO:0007669"/>
    <property type="project" value="TreeGrafter"/>
</dbReference>
<dbReference type="Pfam" id="PF00551">
    <property type="entry name" value="Formyl_trans_N"/>
    <property type="match status" value="1"/>
</dbReference>
<keyword evidence="7" id="KW-1185">Reference proteome</keyword>
<feature type="domain" description="Formyl transferase N-terminal" evidence="5">
    <location>
        <begin position="11"/>
        <end position="188"/>
    </location>
</feature>
<dbReference type="InterPro" id="IPR036477">
    <property type="entry name" value="Formyl_transf_N_sf"/>
</dbReference>
<evidence type="ECO:0000259" key="5">
    <source>
        <dbReference type="Pfam" id="PF00551"/>
    </source>
</evidence>
<sequence length="267" mass="29160">MRRRSISGPLRIGVLVSATGANLGTLLGMRDAHPEEFEVCLVASHGERVKALDVARQAGVEAWTGDFDRYCGTASAARDPEARARYRARAREWHDGLAARLADWERRNGELDLIVLAYHRWIAGGLLERYRGRMINQHPADLSVLSDAGARAFTGKDPVRLAMAAGRPTTRTSCFLVDETQDGGAVLAMGPEVAVGGRRPTPEDAWQQELEQKSRSDRPCLQWTVRAFAAGRLGLGEDTHPDGSRVVLVDGRPTPLGGRRLTEETSA</sequence>
<dbReference type="EC" id="2.1.2.2" evidence="2"/>
<dbReference type="GO" id="GO:0005829">
    <property type="term" value="C:cytosol"/>
    <property type="evidence" value="ECO:0007669"/>
    <property type="project" value="TreeGrafter"/>
</dbReference>
<dbReference type="EMBL" id="LLZG01000410">
    <property type="protein sequence ID" value="KUL21365.1"/>
    <property type="molecule type" value="Genomic_DNA"/>
</dbReference>
<dbReference type="SUPFAM" id="SSF53328">
    <property type="entry name" value="Formyltransferase"/>
    <property type="match status" value="1"/>
</dbReference>
<dbReference type="InterPro" id="IPR002376">
    <property type="entry name" value="Formyl_transf_N"/>
</dbReference>
<name>A0A101J710_9ACTN</name>
<keyword evidence="3 6" id="KW-0808">Transferase</keyword>
<evidence type="ECO:0000256" key="1">
    <source>
        <dbReference type="ARBA" id="ARBA00005054"/>
    </source>
</evidence>
<evidence type="ECO:0000313" key="6">
    <source>
        <dbReference type="EMBL" id="KUL21365.1"/>
    </source>
</evidence>
<organism evidence="6 7">
    <name type="scientific">Streptomyces regalis</name>
    <dbReference type="NCBI Taxonomy" id="68262"/>
    <lineage>
        <taxon>Bacteria</taxon>
        <taxon>Bacillati</taxon>
        <taxon>Actinomycetota</taxon>
        <taxon>Actinomycetes</taxon>
        <taxon>Kitasatosporales</taxon>
        <taxon>Streptomycetaceae</taxon>
        <taxon>Streptomyces</taxon>
    </lineage>
</organism>
<accession>A0A101J710</accession>
<gene>
    <name evidence="6" type="ORF">ADL12_45350</name>
</gene>
<comment type="caution">
    <text evidence="6">The sequence shown here is derived from an EMBL/GenBank/DDBJ whole genome shotgun (WGS) entry which is preliminary data.</text>
</comment>
<dbReference type="GO" id="GO:0004644">
    <property type="term" value="F:phosphoribosylglycinamide formyltransferase activity"/>
    <property type="evidence" value="ECO:0007669"/>
    <property type="project" value="UniProtKB-EC"/>
</dbReference>
<keyword evidence="4" id="KW-0658">Purine biosynthesis</keyword>
<dbReference type="Gene3D" id="3.40.50.170">
    <property type="entry name" value="Formyl transferase, N-terminal domain"/>
    <property type="match status" value="1"/>
</dbReference>
<evidence type="ECO:0000313" key="7">
    <source>
        <dbReference type="Proteomes" id="UP000053923"/>
    </source>
</evidence>
<evidence type="ECO:0000256" key="2">
    <source>
        <dbReference type="ARBA" id="ARBA00012254"/>
    </source>
</evidence>
<comment type="pathway">
    <text evidence="1">Purine metabolism; IMP biosynthesis via de novo pathway; N(2)-formyl-N(1)-(5-phospho-D-ribosyl)glycinamide from N(1)-(5-phospho-D-ribosyl)glycinamide (10-formyl THF route): step 1/1.</text>
</comment>
<dbReference type="Proteomes" id="UP000053923">
    <property type="component" value="Unassembled WGS sequence"/>
</dbReference>
<protein>
    <recommendedName>
        <fullName evidence="2">phosphoribosylglycinamide formyltransferase 1</fullName>
        <ecNumber evidence="2">2.1.2.2</ecNumber>
    </recommendedName>
</protein>
<proteinExistence type="predicted"/>
<reference evidence="7" key="1">
    <citation type="submission" date="2015-10" db="EMBL/GenBank/DDBJ databases">
        <authorList>
            <person name="Ju K.-S."/>
            <person name="Doroghazi J.R."/>
            <person name="Metcalf W.W."/>
        </authorList>
    </citation>
    <scope>NUCLEOTIDE SEQUENCE [LARGE SCALE GENOMIC DNA]</scope>
    <source>
        <strain evidence="7">NRRL 3151</strain>
    </source>
</reference>
<dbReference type="AlphaFoldDB" id="A0A101J710"/>